<protein>
    <submittedName>
        <fullName evidence="6">Energy-coupling factor transporter transmembrane protein EcfT</fullName>
    </submittedName>
</protein>
<reference evidence="6" key="1">
    <citation type="submission" date="2020-08" db="EMBL/GenBank/DDBJ databases">
        <title>Genome public.</title>
        <authorList>
            <person name="Liu C."/>
            <person name="Sun Q."/>
        </authorList>
    </citation>
    <scope>NUCLEOTIDE SEQUENCE</scope>
    <source>
        <strain evidence="6">BX22</strain>
    </source>
</reference>
<proteinExistence type="predicted"/>
<comment type="subcellular location">
    <subcellularLocation>
        <location evidence="1">Membrane</location>
        <topology evidence="1">Multi-pass membrane protein</topology>
    </subcellularLocation>
</comment>
<feature type="transmembrane region" description="Helical" evidence="5">
    <location>
        <begin position="224"/>
        <end position="246"/>
    </location>
</feature>
<evidence type="ECO:0000256" key="3">
    <source>
        <dbReference type="ARBA" id="ARBA00022989"/>
    </source>
</evidence>
<dbReference type="Pfam" id="PF02361">
    <property type="entry name" value="CbiQ"/>
    <property type="match status" value="1"/>
</dbReference>
<dbReference type="EMBL" id="JACOOL010000005">
    <property type="protein sequence ID" value="MBC5636759.1"/>
    <property type="molecule type" value="Genomic_DNA"/>
</dbReference>
<feature type="transmembrane region" description="Helical" evidence="5">
    <location>
        <begin position="14"/>
        <end position="43"/>
    </location>
</feature>
<evidence type="ECO:0000313" key="7">
    <source>
        <dbReference type="Proteomes" id="UP000637359"/>
    </source>
</evidence>
<keyword evidence="4 5" id="KW-0472">Membrane</keyword>
<evidence type="ECO:0000256" key="2">
    <source>
        <dbReference type="ARBA" id="ARBA00022692"/>
    </source>
</evidence>
<sequence length="292" mass="33858">MGNGFRSYHPYVQFCYYLFVGFLIMYFNHPIFLIVICLLLVFVNLSHDHGKALRKWIPVLILMSLMIIILNPFLVSRGTNILFYFRGKQVTIEAAIYGITLALFIVNILVMFVSFNIILNGNRFLYIFSRILPRTAFLITVSIRFVPLLKRRLEEISEVHQTRGLNMTSGSLKERIKIGMLRIQLLLTWSLEEAVQTADSMKARGYGLGEKTSYIPYRMLKRDWYWLIVLFLLLAICISGGSLGYGKLIIYPELGPSHLFTIDWILLLCLIILVSFPLIVEGREKLKWKFSI</sequence>
<evidence type="ECO:0000256" key="4">
    <source>
        <dbReference type="ARBA" id="ARBA00023136"/>
    </source>
</evidence>
<keyword evidence="7" id="KW-1185">Reference proteome</keyword>
<organism evidence="6 7">
    <name type="scientific">Ornithinibacillus hominis</name>
    <dbReference type="NCBI Taxonomy" id="2763055"/>
    <lineage>
        <taxon>Bacteria</taxon>
        <taxon>Bacillati</taxon>
        <taxon>Bacillota</taxon>
        <taxon>Bacilli</taxon>
        <taxon>Bacillales</taxon>
        <taxon>Bacillaceae</taxon>
        <taxon>Ornithinibacillus</taxon>
    </lineage>
</organism>
<dbReference type="GO" id="GO:0005886">
    <property type="term" value="C:plasma membrane"/>
    <property type="evidence" value="ECO:0007669"/>
    <property type="project" value="UniProtKB-ARBA"/>
</dbReference>
<keyword evidence="2 5" id="KW-0812">Transmembrane</keyword>
<feature type="transmembrane region" description="Helical" evidence="5">
    <location>
        <begin position="95"/>
        <end position="118"/>
    </location>
</feature>
<feature type="transmembrane region" description="Helical" evidence="5">
    <location>
        <begin position="55"/>
        <end position="74"/>
    </location>
</feature>
<feature type="transmembrane region" description="Helical" evidence="5">
    <location>
        <begin position="124"/>
        <end position="146"/>
    </location>
</feature>
<accession>A0A923L5C4</accession>
<dbReference type="AlphaFoldDB" id="A0A923L5C4"/>
<dbReference type="PANTHER" id="PTHR33514">
    <property type="entry name" value="PROTEIN ABCI12, CHLOROPLASTIC"/>
    <property type="match status" value="1"/>
</dbReference>
<dbReference type="PANTHER" id="PTHR33514:SF13">
    <property type="entry name" value="PROTEIN ABCI12, CHLOROPLASTIC"/>
    <property type="match status" value="1"/>
</dbReference>
<evidence type="ECO:0000313" key="6">
    <source>
        <dbReference type="EMBL" id="MBC5636759.1"/>
    </source>
</evidence>
<dbReference type="RefSeq" id="WP_186869475.1">
    <property type="nucleotide sequence ID" value="NZ_JACOOL010000005.1"/>
</dbReference>
<name>A0A923L5C4_9BACI</name>
<keyword evidence="3 5" id="KW-1133">Transmembrane helix</keyword>
<evidence type="ECO:0000256" key="5">
    <source>
        <dbReference type="SAM" id="Phobius"/>
    </source>
</evidence>
<dbReference type="CDD" id="cd16914">
    <property type="entry name" value="EcfT"/>
    <property type="match status" value="1"/>
</dbReference>
<dbReference type="Proteomes" id="UP000637359">
    <property type="component" value="Unassembled WGS sequence"/>
</dbReference>
<gene>
    <name evidence="6" type="ORF">H8S33_08020</name>
</gene>
<comment type="caution">
    <text evidence="6">The sequence shown here is derived from an EMBL/GenBank/DDBJ whole genome shotgun (WGS) entry which is preliminary data.</text>
</comment>
<dbReference type="InterPro" id="IPR003339">
    <property type="entry name" value="ABC/ECF_trnsptr_transmembrane"/>
</dbReference>
<feature type="transmembrane region" description="Helical" evidence="5">
    <location>
        <begin position="258"/>
        <end position="280"/>
    </location>
</feature>
<evidence type="ECO:0000256" key="1">
    <source>
        <dbReference type="ARBA" id="ARBA00004141"/>
    </source>
</evidence>